<feature type="compositionally biased region" description="Basic and acidic residues" evidence="12">
    <location>
        <begin position="185"/>
        <end position="194"/>
    </location>
</feature>
<keyword evidence="9 11" id="KW-0496">Mitochondrion</keyword>
<comment type="function">
    <text evidence="1 11">Accessory subunit of the mitochondrial membrane respiratory chain NADH dehydrogenase (Complex I), that is believed not to be involved in catalysis. Complex I functions in the transfer of electrons from NADH to the respiratory chain. The immediate electron acceptor for the enzyme is believed to be ubiquinone.</text>
</comment>
<evidence type="ECO:0000256" key="8">
    <source>
        <dbReference type="ARBA" id="ARBA00022982"/>
    </source>
</evidence>
<comment type="caution">
    <text evidence="13">The sequence shown here is derived from an EMBL/GenBank/DDBJ whole genome shotgun (WGS) entry which is preliminary data.</text>
</comment>
<protein>
    <recommendedName>
        <fullName evidence="3 11">NADH dehydrogenase [ubiquinone] iron-sulfur protein 4, mitochondrial</fullName>
    </recommendedName>
</protein>
<evidence type="ECO:0000256" key="7">
    <source>
        <dbReference type="ARBA" id="ARBA00022946"/>
    </source>
</evidence>
<keyword evidence="14" id="KW-1185">Reference proteome</keyword>
<evidence type="ECO:0000256" key="1">
    <source>
        <dbReference type="ARBA" id="ARBA00003195"/>
    </source>
</evidence>
<dbReference type="InterPro" id="IPR006885">
    <property type="entry name" value="NADH_UbQ_FeS_4_mit-like"/>
</dbReference>
<dbReference type="EMBL" id="NNAY01001960">
    <property type="protein sequence ID" value="OXU22448.1"/>
    <property type="molecule type" value="Genomic_DNA"/>
</dbReference>
<dbReference type="FunFam" id="3.30.160.190:FF:000001">
    <property type="entry name" value="NADH-ubiquinone oxidoreductase 21 kDa subunit mitochondrial"/>
    <property type="match status" value="1"/>
</dbReference>
<proteinExistence type="inferred from homology"/>
<evidence type="ECO:0000256" key="12">
    <source>
        <dbReference type="SAM" id="MobiDB-lite"/>
    </source>
</evidence>
<evidence type="ECO:0000256" key="5">
    <source>
        <dbReference type="ARBA" id="ARBA00022660"/>
    </source>
</evidence>
<dbReference type="STRING" id="543379.A0A232EVQ8"/>
<evidence type="ECO:0000256" key="2">
    <source>
        <dbReference type="ARBA" id="ARBA00005882"/>
    </source>
</evidence>
<evidence type="ECO:0000256" key="10">
    <source>
        <dbReference type="ARBA" id="ARBA00023136"/>
    </source>
</evidence>
<keyword evidence="5 11" id="KW-0679">Respiratory chain</keyword>
<dbReference type="Pfam" id="PF04800">
    <property type="entry name" value="NDUS4"/>
    <property type="match status" value="1"/>
</dbReference>
<dbReference type="GO" id="GO:0005743">
    <property type="term" value="C:mitochondrial inner membrane"/>
    <property type="evidence" value="ECO:0007669"/>
    <property type="project" value="UniProtKB-SubCell"/>
</dbReference>
<evidence type="ECO:0000256" key="4">
    <source>
        <dbReference type="ARBA" id="ARBA00022448"/>
    </source>
</evidence>
<gene>
    <name evidence="13" type="ORF">TSAR_009504</name>
</gene>
<comment type="subcellular location">
    <subcellularLocation>
        <location evidence="11">Mitochondrion inner membrane</location>
        <topology evidence="11">Peripheral membrane protein</topology>
        <orientation evidence="11">Matrix side</orientation>
    </subcellularLocation>
</comment>
<dbReference type="OrthoDB" id="3089at2759"/>
<dbReference type="PANTHER" id="PTHR12219:SF8">
    <property type="entry name" value="NADH DEHYDROGENASE [UBIQUINONE] IRON-SULFUR PROTEIN 4, MITOCHONDRIAL"/>
    <property type="match status" value="1"/>
</dbReference>
<evidence type="ECO:0000256" key="9">
    <source>
        <dbReference type="ARBA" id="ARBA00023128"/>
    </source>
</evidence>
<evidence type="ECO:0000313" key="13">
    <source>
        <dbReference type="EMBL" id="OXU22448.1"/>
    </source>
</evidence>
<dbReference type="AlphaFoldDB" id="A0A232EVQ8"/>
<reference evidence="13 14" key="1">
    <citation type="journal article" date="2017" name="Curr. Biol.">
        <title>The Evolution of Venom by Co-option of Single-Copy Genes.</title>
        <authorList>
            <person name="Martinson E.O."/>
            <person name="Mrinalini"/>
            <person name="Kelkar Y.D."/>
            <person name="Chang C.H."/>
            <person name="Werren J.H."/>
        </authorList>
    </citation>
    <scope>NUCLEOTIDE SEQUENCE [LARGE SCALE GENOMIC DNA]</scope>
    <source>
        <strain evidence="13 14">Alberta</strain>
        <tissue evidence="13">Whole body</tissue>
    </source>
</reference>
<organism evidence="13 14">
    <name type="scientific">Trichomalopsis sarcophagae</name>
    <dbReference type="NCBI Taxonomy" id="543379"/>
    <lineage>
        <taxon>Eukaryota</taxon>
        <taxon>Metazoa</taxon>
        <taxon>Ecdysozoa</taxon>
        <taxon>Arthropoda</taxon>
        <taxon>Hexapoda</taxon>
        <taxon>Insecta</taxon>
        <taxon>Pterygota</taxon>
        <taxon>Neoptera</taxon>
        <taxon>Endopterygota</taxon>
        <taxon>Hymenoptera</taxon>
        <taxon>Apocrita</taxon>
        <taxon>Proctotrupomorpha</taxon>
        <taxon>Chalcidoidea</taxon>
        <taxon>Pteromalidae</taxon>
        <taxon>Pteromalinae</taxon>
        <taxon>Trichomalopsis</taxon>
    </lineage>
</organism>
<keyword evidence="10 11" id="KW-0472">Membrane</keyword>
<evidence type="ECO:0000256" key="3">
    <source>
        <dbReference type="ARBA" id="ARBA00015796"/>
    </source>
</evidence>
<evidence type="ECO:0000313" key="14">
    <source>
        <dbReference type="Proteomes" id="UP000215335"/>
    </source>
</evidence>
<dbReference type="GO" id="GO:0022900">
    <property type="term" value="P:electron transport chain"/>
    <property type="evidence" value="ECO:0007669"/>
    <property type="project" value="InterPro"/>
</dbReference>
<keyword evidence="8 11" id="KW-0249">Electron transport</keyword>
<keyword evidence="7 11" id="KW-0809">Transit peptide</keyword>
<evidence type="ECO:0000256" key="11">
    <source>
        <dbReference type="RuleBase" id="RU367010"/>
    </source>
</evidence>
<dbReference type="PANTHER" id="PTHR12219">
    <property type="entry name" value="NADH-UBIQUINONE OXIDOREDUCTASE"/>
    <property type="match status" value="1"/>
</dbReference>
<sequence length="194" mass="21898">MGSRALLLRCANRLVSGNQQCQYLSSSAALSKNLADVDKALQIHEPSRKNLNDVLVSKTAAEYEKELHGLITVESEVNAVGITSGVPDEHIKTRTVLIYKPAKNAMQSGTNNINFWQISFDTRERWENPLMGWCSSGDPLQATRVNFQTAEQAIEHCKHMGWKYVVQKENKSDPKPRSYGTNFSWDKRTRVTTK</sequence>
<evidence type="ECO:0000256" key="6">
    <source>
        <dbReference type="ARBA" id="ARBA00022792"/>
    </source>
</evidence>
<name>A0A232EVQ8_9HYME</name>
<keyword evidence="6 11" id="KW-0999">Mitochondrion inner membrane</keyword>
<dbReference type="InterPro" id="IPR038532">
    <property type="entry name" value="NDUFS4-like_sf"/>
</dbReference>
<comment type="similarity">
    <text evidence="2 11">Belongs to the complex I NDUFS4 subunit family.</text>
</comment>
<dbReference type="Proteomes" id="UP000215335">
    <property type="component" value="Unassembled WGS sequence"/>
</dbReference>
<dbReference type="Gene3D" id="3.30.160.190">
    <property type="entry name" value="atu1810 like domain"/>
    <property type="match status" value="1"/>
</dbReference>
<feature type="region of interest" description="Disordered" evidence="12">
    <location>
        <begin position="169"/>
        <end position="194"/>
    </location>
</feature>
<accession>A0A232EVQ8</accession>
<keyword evidence="4 11" id="KW-0813">Transport</keyword>